<feature type="transmembrane region" description="Helical" evidence="7">
    <location>
        <begin position="21"/>
        <end position="41"/>
    </location>
</feature>
<evidence type="ECO:0000313" key="11">
    <source>
        <dbReference type="EMBL" id="CAB4721875.1"/>
    </source>
</evidence>
<gene>
    <name evidence="9" type="ORF">UFOPK1811_01000</name>
    <name evidence="10" type="ORF">UFOPK2360_00907</name>
    <name evidence="11" type="ORF">UFOPK2659_00699</name>
    <name evidence="12" type="ORF">UFOPK2922_00410</name>
    <name evidence="13" type="ORF">UFOPK3306_00626</name>
</gene>
<evidence type="ECO:0000256" key="4">
    <source>
        <dbReference type="ARBA" id="ARBA00022692"/>
    </source>
</evidence>
<evidence type="ECO:0000256" key="6">
    <source>
        <dbReference type="ARBA" id="ARBA00023136"/>
    </source>
</evidence>
<dbReference type="GO" id="GO:0005886">
    <property type="term" value="C:plasma membrane"/>
    <property type="evidence" value="ECO:0007669"/>
    <property type="project" value="UniProtKB-SubCell"/>
</dbReference>
<dbReference type="Gene3D" id="1.10.3720.10">
    <property type="entry name" value="MetI-like"/>
    <property type="match status" value="1"/>
</dbReference>
<organism evidence="11">
    <name type="scientific">freshwater metagenome</name>
    <dbReference type="NCBI Taxonomy" id="449393"/>
    <lineage>
        <taxon>unclassified sequences</taxon>
        <taxon>metagenomes</taxon>
        <taxon>ecological metagenomes</taxon>
    </lineage>
</organism>
<dbReference type="SUPFAM" id="SSF161098">
    <property type="entry name" value="MetI-like"/>
    <property type="match status" value="1"/>
</dbReference>
<evidence type="ECO:0000313" key="12">
    <source>
        <dbReference type="EMBL" id="CAB4772097.1"/>
    </source>
</evidence>
<evidence type="ECO:0000256" key="5">
    <source>
        <dbReference type="ARBA" id="ARBA00022989"/>
    </source>
</evidence>
<evidence type="ECO:0000259" key="8">
    <source>
        <dbReference type="PROSITE" id="PS50928"/>
    </source>
</evidence>
<keyword evidence="6 7" id="KW-0472">Membrane</keyword>
<dbReference type="AlphaFoldDB" id="A0A6J6RKD3"/>
<comment type="subcellular location">
    <subcellularLocation>
        <location evidence="1">Cell membrane</location>
        <topology evidence="1">Multi-pass membrane protein</topology>
    </subcellularLocation>
</comment>
<feature type="transmembrane region" description="Helical" evidence="7">
    <location>
        <begin position="70"/>
        <end position="96"/>
    </location>
</feature>
<evidence type="ECO:0000313" key="13">
    <source>
        <dbReference type="EMBL" id="CAB4864847.1"/>
    </source>
</evidence>
<feature type="domain" description="ABC transmembrane type-1" evidence="8">
    <location>
        <begin position="71"/>
        <end position="266"/>
    </location>
</feature>
<dbReference type="PANTHER" id="PTHR30193">
    <property type="entry name" value="ABC TRANSPORTER PERMEASE PROTEIN"/>
    <property type="match status" value="1"/>
</dbReference>
<proteinExistence type="predicted"/>
<evidence type="ECO:0000256" key="2">
    <source>
        <dbReference type="ARBA" id="ARBA00022448"/>
    </source>
</evidence>
<evidence type="ECO:0000313" key="9">
    <source>
        <dbReference type="EMBL" id="CAB4603831.1"/>
    </source>
</evidence>
<evidence type="ECO:0000313" key="10">
    <source>
        <dbReference type="EMBL" id="CAB4686841.1"/>
    </source>
</evidence>
<feature type="transmembrane region" description="Helical" evidence="7">
    <location>
        <begin position="108"/>
        <end position="129"/>
    </location>
</feature>
<dbReference type="InterPro" id="IPR035906">
    <property type="entry name" value="MetI-like_sf"/>
</dbReference>
<keyword evidence="5 7" id="KW-1133">Transmembrane helix</keyword>
<evidence type="ECO:0000256" key="7">
    <source>
        <dbReference type="SAM" id="Phobius"/>
    </source>
</evidence>
<feature type="transmembrane region" description="Helical" evidence="7">
    <location>
        <begin position="198"/>
        <end position="215"/>
    </location>
</feature>
<dbReference type="EMBL" id="CAEZXH010000054">
    <property type="protein sequence ID" value="CAB4686841.1"/>
    <property type="molecule type" value="Genomic_DNA"/>
</dbReference>
<keyword evidence="3" id="KW-1003">Cell membrane</keyword>
<keyword evidence="4 7" id="KW-0812">Transmembrane</keyword>
<dbReference type="EMBL" id="CAEZUJ010000042">
    <property type="protein sequence ID" value="CAB4603831.1"/>
    <property type="molecule type" value="Genomic_DNA"/>
</dbReference>
<dbReference type="InterPro" id="IPR000515">
    <property type="entry name" value="MetI-like"/>
</dbReference>
<feature type="transmembrane region" description="Helical" evidence="7">
    <location>
        <begin position="250"/>
        <end position="273"/>
    </location>
</feature>
<evidence type="ECO:0000256" key="1">
    <source>
        <dbReference type="ARBA" id="ARBA00004651"/>
    </source>
</evidence>
<feature type="transmembrane region" description="Helical" evidence="7">
    <location>
        <begin position="141"/>
        <end position="160"/>
    </location>
</feature>
<dbReference type="GO" id="GO:0055085">
    <property type="term" value="P:transmembrane transport"/>
    <property type="evidence" value="ECO:0007669"/>
    <property type="project" value="InterPro"/>
</dbReference>
<sequence length="279" mass="31179">MRNYLKLTHKRSAQIVPSLMILPYVCFMFFCGIIPIGYGILEVRNPSWVNMDGGPETFIKVLQDFRVGPALINVFFLILIFVPLMAVTVLSISLLLDAIDLRGNALLRLLFLIPALIPTGVAVLFWVSVVGPEVVWDHSNIRWFIGSIAFSTGIGSWIVIQYGSLRSIPPEVLEAGIIDGCNRFQLAIRLKLPMISKYVAYMVILLIVSALQIFNEPNLLMFTNMTTDWSLSQIAFSYAFKAADFAGSSALSIMMLIPNIILALLFVFFTDFIKKSKNS</sequence>
<dbReference type="EMBL" id="CAEZZS010000012">
    <property type="protein sequence ID" value="CAB4772097.1"/>
    <property type="molecule type" value="Genomic_DNA"/>
</dbReference>
<dbReference type="CDD" id="cd06261">
    <property type="entry name" value="TM_PBP2"/>
    <property type="match status" value="1"/>
</dbReference>
<protein>
    <submittedName>
        <fullName evidence="11">Unannotated protein</fullName>
    </submittedName>
</protein>
<dbReference type="EMBL" id="CAFBLI010000035">
    <property type="protein sequence ID" value="CAB4864847.1"/>
    <property type="molecule type" value="Genomic_DNA"/>
</dbReference>
<keyword evidence="2" id="KW-0813">Transport</keyword>
<reference evidence="11" key="1">
    <citation type="submission" date="2020-05" db="EMBL/GenBank/DDBJ databases">
        <authorList>
            <person name="Chiriac C."/>
            <person name="Salcher M."/>
            <person name="Ghai R."/>
            <person name="Kavagutti S V."/>
        </authorList>
    </citation>
    <scope>NUCLEOTIDE SEQUENCE</scope>
</reference>
<dbReference type="PANTHER" id="PTHR30193:SF41">
    <property type="entry name" value="DIACETYLCHITOBIOSE UPTAKE SYSTEM PERMEASE PROTEIN NGCF"/>
    <property type="match status" value="1"/>
</dbReference>
<accession>A0A6J6RKD3</accession>
<dbReference type="InterPro" id="IPR051393">
    <property type="entry name" value="ABC_transporter_permease"/>
</dbReference>
<name>A0A6J6RKD3_9ZZZZ</name>
<evidence type="ECO:0000256" key="3">
    <source>
        <dbReference type="ARBA" id="ARBA00022475"/>
    </source>
</evidence>
<dbReference type="PROSITE" id="PS50928">
    <property type="entry name" value="ABC_TM1"/>
    <property type="match status" value="1"/>
</dbReference>
<dbReference type="EMBL" id="CAEZYJ010000088">
    <property type="protein sequence ID" value="CAB4721875.1"/>
    <property type="molecule type" value="Genomic_DNA"/>
</dbReference>